<dbReference type="CDD" id="cd17744">
    <property type="entry name" value="BRCT_MDC1_rpt1"/>
    <property type="match status" value="1"/>
</dbReference>
<feature type="region of interest" description="Disordered" evidence="4">
    <location>
        <begin position="605"/>
        <end position="625"/>
    </location>
</feature>
<feature type="compositionally biased region" description="Polar residues" evidence="4">
    <location>
        <begin position="376"/>
        <end position="386"/>
    </location>
</feature>
<feature type="compositionally biased region" description="Basic and acidic residues" evidence="4">
    <location>
        <begin position="472"/>
        <end position="483"/>
    </location>
</feature>
<evidence type="ECO:0000313" key="6">
    <source>
        <dbReference type="EMBL" id="RYR01595.1"/>
    </source>
</evidence>
<dbReference type="Pfam" id="PF16770">
    <property type="entry name" value="RTT107_BRCT_5"/>
    <property type="match status" value="1"/>
</dbReference>
<dbReference type="OrthoDB" id="342264at2759"/>
<feature type="domain" description="BRCT" evidence="5">
    <location>
        <begin position="734"/>
        <end position="797"/>
    </location>
</feature>
<sequence length="945" mass="104983">MADASYVICSSSPPGGKFKDADEDAQFQETELVNDTLVLNSPFTEPQLENLNLNTELVEDSDPSENVESGPTCENGQEVVLDSEDDEMDNGRAASAVRGLADDGTSPAARIPSMHFQKRPVKPPFKQADSNGTAFSKAAIGEKGISVDTKMLNNIHSPEPGDSTQAALGFVDEYLSSSDMDLLQGIYHIKPTREKSLHVLSARGSLSLARKIKTQTQNREKEPFRWDGGDQDDKGAGIWCRKVNTASNIGSENQKEGGHLQSQGIRCAGVRCDDEIENMVQRHGIETKNESNSLKELDVQSSLMRENETPYSSVIHTEDMFGIGLDTQIAAEAMEALAFMPTTGCHFHDAHQPEKAPDGSLSDLIENKGHLKNLLHKQNSGLQSITKKSKKRKHTENQEPNTVLVETRKMMKSKSTIKGQSENNTTSPIHSELVSIEEVCSTGEYTSFQPATTESKNKNKSRRPRKKNQSIHHTERNNNVKADDTIRCKRKGADIEADPLKLGIRTKRLNLPTNLSRKTVKNSLNHQVEVSPQLSGSSSFLINDSPSWLYPKRARGKRKKANVQDNLDAPTILCIDGNESNVWSINSIERQNDEDKSCVDNSRCLSQGNSVQPGSADDTMKFESSLDKRSSLARVEISANKSSAQSSPEIPTTVSSSKDLIMSNNKRTCDEQHNKPCNKCLRKSPLLKELIRLGVSEPTSASIGKDPRQRRDMTFVRVLFSQHLDNNVVKRQKKVVARLNISTASSSMDATHFIADKFIRTKNMLEIMALGKLVVTHLWLESCGQANCFIDEKNYILRDVKKEKEIGFSMPVSLAQARQTPLLKGKRVYITPQVKPDKKVVATLVKAVQGQVVDESQVCAEKDDKFLDDLLILSCEEDYAICHHFLSRGTAVYSSELLLNGIIIQKLEPERHQLFVNQATGKRPGMSNRFGKVYYRRHSRPISAS</sequence>
<dbReference type="Gene3D" id="3.40.50.10190">
    <property type="entry name" value="BRCT domain"/>
    <property type="match status" value="2"/>
</dbReference>
<organism evidence="6 7">
    <name type="scientific">Arachis hypogaea</name>
    <name type="common">Peanut</name>
    <dbReference type="NCBI Taxonomy" id="3818"/>
    <lineage>
        <taxon>Eukaryota</taxon>
        <taxon>Viridiplantae</taxon>
        <taxon>Streptophyta</taxon>
        <taxon>Embryophyta</taxon>
        <taxon>Tracheophyta</taxon>
        <taxon>Spermatophyta</taxon>
        <taxon>Magnoliopsida</taxon>
        <taxon>eudicotyledons</taxon>
        <taxon>Gunneridae</taxon>
        <taxon>Pentapetalae</taxon>
        <taxon>rosids</taxon>
        <taxon>fabids</taxon>
        <taxon>Fabales</taxon>
        <taxon>Fabaceae</taxon>
        <taxon>Papilionoideae</taxon>
        <taxon>50 kb inversion clade</taxon>
        <taxon>dalbergioids sensu lato</taxon>
        <taxon>Dalbergieae</taxon>
        <taxon>Pterocarpus clade</taxon>
        <taxon>Arachis</taxon>
    </lineage>
</organism>
<gene>
    <name evidence="6" type="ORF">Ahy_B06g080478</name>
</gene>
<dbReference type="PANTHER" id="PTHR23196">
    <property type="entry name" value="PAX TRANSCRIPTION ACTIVATION DOMAIN INTERACTING PROTEIN"/>
    <property type="match status" value="1"/>
</dbReference>
<dbReference type="Pfam" id="PF16589">
    <property type="entry name" value="BRCT_2"/>
    <property type="match status" value="1"/>
</dbReference>
<dbReference type="PROSITE" id="PS50172">
    <property type="entry name" value="BRCT"/>
    <property type="match status" value="1"/>
</dbReference>
<dbReference type="EMBL" id="SDMP01000016">
    <property type="protein sequence ID" value="RYR01595.1"/>
    <property type="molecule type" value="Genomic_DNA"/>
</dbReference>
<keyword evidence="3" id="KW-0539">Nucleus</keyword>
<reference evidence="6 7" key="1">
    <citation type="submission" date="2019-01" db="EMBL/GenBank/DDBJ databases">
        <title>Sequencing of cultivated peanut Arachis hypogaea provides insights into genome evolution and oil improvement.</title>
        <authorList>
            <person name="Chen X."/>
        </authorList>
    </citation>
    <scope>NUCLEOTIDE SEQUENCE [LARGE SCALE GENOMIC DNA]</scope>
    <source>
        <strain evidence="7">cv. Fuhuasheng</strain>
        <tissue evidence="6">Leaves</tissue>
    </source>
</reference>
<evidence type="ECO:0000256" key="1">
    <source>
        <dbReference type="ARBA" id="ARBA00004123"/>
    </source>
</evidence>
<dbReference type="InterPro" id="IPR051579">
    <property type="entry name" value="DDR_Transcriptional_Reg"/>
</dbReference>
<dbReference type="InterPro" id="IPR036420">
    <property type="entry name" value="BRCT_dom_sf"/>
</dbReference>
<dbReference type="GO" id="GO:0005634">
    <property type="term" value="C:nucleus"/>
    <property type="evidence" value="ECO:0007669"/>
    <property type="project" value="UniProtKB-SubCell"/>
</dbReference>
<dbReference type="SUPFAM" id="SSF52113">
    <property type="entry name" value="BRCT domain"/>
    <property type="match status" value="1"/>
</dbReference>
<proteinExistence type="predicted"/>
<feature type="region of interest" description="Disordered" evidence="4">
    <location>
        <begin position="1"/>
        <end position="23"/>
    </location>
</feature>
<feature type="compositionally biased region" description="Polar residues" evidence="4">
    <location>
        <begin position="413"/>
        <end position="429"/>
    </location>
</feature>
<feature type="region of interest" description="Disordered" evidence="4">
    <location>
        <begin position="375"/>
        <end position="431"/>
    </location>
</feature>
<evidence type="ECO:0000256" key="4">
    <source>
        <dbReference type="SAM" id="MobiDB-lite"/>
    </source>
</evidence>
<dbReference type="GO" id="GO:0006974">
    <property type="term" value="P:DNA damage response"/>
    <property type="evidence" value="ECO:0007669"/>
    <property type="project" value="UniProtKB-KW"/>
</dbReference>
<feature type="compositionally biased region" description="Basic residues" evidence="4">
    <location>
        <begin position="458"/>
        <end position="470"/>
    </location>
</feature>
<keyword evidence="2" id="KW-0227">DNA damage</keyword>
<evidence type="ECO:0000313" key="7">
    <source>
        <dbReference type="Proteomes" id="UP000289738"/>
    </source>
</evidence>
<evidence type="ECO:0000256" key="2">
    <source>
        <dbReference type="ARBA" id="ARBA00022763"/>
    </source>
</evidence>
<evidence type="ECO:0000256" key="3">
    <source>
        <dbReference type="ARBA" id="ARBA00023242"/>
    </source>
</evidence>
<keyword evidence="7" id="KW-1185">Reference proteome</keyword>
<dbReference type="SMR" id="A0A444YI24"/>
<name>A0A444YI24_ARAHY</name>
<protein>
    <recommendedName>
        <fullName evidence="5">BRCT domain-containing protein</fullName>
    </recommendedName>
</protein>
<feature type="region of interest" description="Disordered" evidence="4">
    <location>
        <begin position="446"/>
        <end position="483"/>
    </location>
</feature>
<accession>A0A444YI24</accession>
<feature type="region of interest" description="Disordered" evidence="4">
    <location>
        <begin position="638"/>
        <end position="657"/>
    </location>
</feature>
<evidence type="ECO:0000259" key="5">
    <source>
        <dbReference type="PROSITE" id="PS50172"/>
    </source>
</evidence>
<dbReference type="InterPro" id="IPR001357">
    <property type="entry name" value="BRCT_dom"/>
</dbReference>
<dbReference type="STRING" id="3818.A0A444YI24"/>
<comment type="caution">
    <text evidence="6">The sequence shown here is derived from an EMBL/GenBank/DDBJ whole genome shotgun (WGS) entry which is preliminary data.</text>
</comment>
<feature type="compositionally biased region" description="Polar residues" evidence="4">
    <location>
        <begin position="639"/>
        <end position="657"/>
    </location>
</feature>
<dbReference type="AlphaFoldDB" id="A0A444YI24"/>
<dbReference type="Proteomes" id="UP000289738">
    <property type="component" value="Chromosome B06"/>
</dbReference>
<comment type="subcellular location">
    <subcellularLocation>
        <location evidence="1">Nucleus</location>
    </subcellularLocation>
</comment>
<dbReference type="CDD" id="cd18432">
    <property type="entry name" value="BRCT_PAXIP1_rpt6_like"/>
    <property type="match status" value="1"/>
</dbReference>
<dbReference type="Gramene" id="arahy.Tifrunner.gnm2.ann2.Ah16g075400.1">
    <property type="protein sequence ID" value="arahy.Tifrunner.gnm2.ann2.Ah16g075400.1-CDS"/>
    <property type="gene ID" value="arahy.Tifrunner.gnm2.ann2.Ah16g075400"/>
</dbReference>
<dbReference type="PANTHER" id="PTHR23196:SF32">
    <property type="entry name" value="BRCT DOMAIN-CONTAINING DNA REPAIR PROTEIN"/>
    <property type="match status" value="1"/>
</dbReference>